<dbReference type="InterPro" id="IPR032675">
    <property type="entry name" value="LRR_dom_sf"/>
</dbReference>
<evidence type="ECO:0000313" key="1">
    <source>
        <dbReference type="EMBL" id="CAK8680071.1"/>
    </source>
</evidence>
<accession>A0ABP0FL31</accession>
<keyword evidence="2" id="KW-1185">Reference proteome</keyword>
<dbReference type="EMBL" id="CAWYQH010000068">
    <property type="protein sequence ID" value="CAK8680071.1"/>
    <property type="molecule type" value="Genomic_DNA"/>
</dbReference>
<dbReference type="SUPFAM" id="SSF52047">
    <property type="entry name" value="RNI-like"/>
    <property type="match status" value="1"/>
</dbReference>
<comment type="caution">
    <text evidence="1">The sequence shown here is derived from an EMBL/GenBank/DDBJ whole genome shotgun (WGS) entry which is preliminary data.</text>
</comment>
<reference evidence="1 2" key="1">
    <citation type="submission" date="2024-02" db="EMBL/GenBank/DDBJ databases">
        <authorList>
            <person name="Daric V."/>
            <person name="Darras S."/>
        </authorList>
    </citation>
    <scope>NUCLEOTIDE SEQUENCE [LARGE SCALE GENOMIC DNA]</scope>
</reference>
<name>A0ABP0FL31_CLALP</name>
<proteinExistence type="predicted"/>
<protein>
    <submittedName>
        <fullName evidence="1">Uncharacterized protein</fullName>
    </submittedName>
</protein>
<dbReference type="Gene3D" id="3.80.10.10">
    <property type="entry name" value="Ribonuclease Inhibitor"/>
    <property type="match status" value="1"/>
</dbReference>
<dbReference type="Proteomes" id="UP001642483">
    <property type="component" value="Unassembled WGS sequence"/>
</dbReference>
<sequence length="258" mass="29198">MSDTQLQSSMSQSNVEINLNVDPSKSHLKGKNQQSKSLQDLRHGYEADISLTEYSDPEVLDDESFVQENQTAISEDINRVTTISSDNPTKLLDFWVEAFKKKKQHLRDIAVIGFPASLSLFGIRLTNDQILAFCFVLKHVTKNIEMLDLSYCNLNKESFHQIASVIKTLKSGQIAKLNLIQNKLDATNVDDIIGLLKVVKTQLDLAKSFDDGQGNFRDPSKSERIKILDVLDKMKDTNLKVPVGSIVELKRNRIRLFF</sequence>
<gene>
    <name evidence="1" type="ORF">CVLEPA_LOCUS10359</name>
</gene>
<organism evidence="1 2">
    <name type="scientific">Clavelina lepadiformis</name>
    <name type="common">Light-bulb sea squirt</name>
    <name type="synonym">Ascidia lepadiformis</name>
    <dbReference type="NCBI Taxonomy" id="159417"/>
    <lineage>
        <taxon>Eukaryota</taxon>
        <taxon>Metazoa</taxon>
        <taxon>Chordata</taxon>
        <taxon>Tunicata</taxon>
        <taxon>Ascidiacea</taxon>
        <taxon>Aplousobranchia</taxon>
        <taxon>Clavelinidae</taxon>
        <taxon>Clavelina</taxon>
    </lineage>
</organism>
<evidence type="ECO:0000313" key="2">
    <source>
        <dbReference type="Proteomes" id="UP001642483"/>
    </source>
</evidence>